<gene>
    <name evidence="2" type="ORF">ACFSC0_04815</name>
</gene>
<dbReference type="Proteomes" id="UP001597237">
    <property type="component" value="Unassembled WGS sequence"/>
</dbReference>
<dbReference type="InterPro" id="IPR000073">
    <property type="entry name" value="AB_hydrolase_1"/>
</dbReference>
<dbReference type="InterPro" id="IPR050471">
    <property type="entry name" value="AB_hydrolase"/>
</dbReference>
<sequence>MPKAKANGIEIYYETFGDPANAPVLLINGLGSQMTRWPEAFCGKLTAKGYFAIRYDNRDVGLSTWFKPGDSYRLEDMAADAVGLLDALNIERAHLAGVSMGGMIAQTVAAKYPDRALSLTSIMSAMGDPEGMRSTPEAGAVLNTPAPDPTKDFEAFVAHGMRNARTIGSPGYPWTDEQIRQRVTSEYQRAYNPAGVARQLAAIRATGDRTEWCKTIACPTVVLHGEADPLVPLAGGQRTAATIPGAELRVIPGMGHDLPPALYDTVADAIFAAAARAKAPA</sequence>
<evidence type="ECO:0000259" key="1">
    <source>
        <dbReference type="Pfam" id="PF00561"/>
    </source>
</evidence>
<dbReference type="EMBL" id="JBHUEY010000001">
    <property type="protein sequence ID" value="MFD1782706.1"/>
    <property type="molecule type" value="Genomic_DNA"/>
</dbReference>
<name>A0ABW4MYG4_9CAUL</name>
<dbReference type="GO" id="GO:0016787">
    <property type="term" value="F:hydrolase activity"/>
    <property type="evidence" value="ECO:0007669"/>
    <property type="project" value="UniProtKB-KW"/>
</dbReference>
<dbReference type="PRINTS" id="PR00111">
    <property type="entry name" value="ABHYDROLASE"/>
</dbReference>
<dbReference type="PANTHER" id="PTHR43433">
    <property type="entry name" value="HYDROLASE, ALPHA/BETA FOLD FAMILY PROTEIN"/>
    <property type="match status" value="1"/>
</dbReference>
<organism evidence="2 3">
    <name type="scientific">Phenylobacterium terrae</name>
    <dbReference type="NCBI Taxonomy" id="2665495"/>
    <lineage>
        <taxon>Bacteria</taxon>
        <taxon>Pseudomonadati</taxon>
        <taxon>Pseudomonadota</taxon>
        <taxon>Alphaproteobacteria</taxon>
        <taxon>Caulobacterales</taxon>
        <taxon>Caulobacteraceae</taxon>
        <taxon>Phenylobacterium</taxon>
    </lineage>
</organism>
<proteinExistence type="predicted"/>
<dbReference type="RefSeq" id="WP_377282380.1">
    <property type="nucleotide sequence ID" value="NZ_JBHRSI010000006.1"/>
</dbReference>
<comment type="caution">
    <text evidence="2">The sequence shown here is derived from an EMBL/GenBank/DDBJ whole genome shotgun (WGS) entry which is preliminary data.</text>
</comment>
<evidence type="ECO:0000313" key="2">
    <source>
        <dbReference type="EMBL" id="MFD1782706.1"/>
    </source>
</evidence>
<feature type="domain" description="AB hydrolase-1" evidence="1">
    <location>
        <begin position="23"/>
        <end position="257"/>
    </location>
</feature>
<dbReference type="Pfam" id="PF00561">
    <property type="entry name" value="Abhydrolase_1"/>
    <property type="match status" value="1"/>
</dbReference>
<dbReference type="InterPro" id="IPR029058">
    <property type="entry name" value="AB_hydrolase_fold"/>
</dbReference>
<protein>
    <submittedName>
        <fullName evidence="2">Alpha/beta fold hydrolase</fullName>
    </submittedName>
</protein>
<keyword evidence="2" id="KW-0378">Hydrolase</keyword>
<dbReference type="Gene3D" id="3.40.50.1820">
    <property type="entry name" value="alpha/beta hydrolase"/>
    <property type="match status" value="1"/>
</dbReference>
<accession>A0ABW4MYG4</accession>
<dbReference type="SUPFAM" id="SSF53474">
    <property type="entry name" value="alpha/beta-Hydrolases"/>
    <property type="match status" value="1"/>
</dbReference>
<dbReference type="PANTHER" id="PTHR43433:SF5">
    <property type="entry name" value="AB HYDROLASE-1 DOMAIN-CONTAINING PROTEIN"/>
    <property type="match status" value="1"/>
</dbReference>
<reference evidence="3" key="1">
    <citation type="journal article" date="2019" name="Int. J. Syst. Evol. Microbiol.">
        <title>The Global Catalogue of Microorganisms (GCM) 10K type strain sequencing project: providing services to taxonomists for standard genome sequencing and annotation.</title>
        <authorList>
            <consortium name="The Broad Institute Genomics Platform"/>
            <consortium name="The Broad Institute Genome Sequencing Center for Infectious Disease"/>
            <person name="Wu L."/>
            <person name="Ma J."/>
        </authorList>
    </citation>
    <scope>NUCLEOTIDE SEQUENCE [LARGE SCALE GENOMIC DNA]</scope>
    <source>
        <strain evidence="3">DFY28</strain>
    </source>
</reference>
<keyword evidence="3" id="KW-1185">Reference proteome</keyword>
<evidence type="ECO:0000313" key="3">
    <source>
        <dbReference type="Proteomes" id="UP001597237"/>
    </source>
</evidence>